<sequence>MTVNSMTGYARAQGQDAAVSWIWEIKTVNGRGLELRTRLPGGYDFLDLPAREQVQKRLKRGSVTLSLNITRLQKAANLAINEDLLGQYAELARSWAARTGLAAGSLDGLMALRGVLEAGEADEEQAVIEARGAALRASLAQALEALTAMRAAEGGKLAAVLRGQLDEIDALVRRAEGCATLDPAQIKGRLKAQVLALLEQVPALSEERLAQEAALIAAKADVREELDRLKAHLSAARDMLAAGEAVGRKLDFLCQEFNREANTLCSKSGDVELTRLGLALKAVIEQFREQVQNIE</sequence>
<evidence type="ECO:0008006" key="9">
    <source>
        <dbReference type="Google" id="ProtNLM"/>
    </source>
</evidence>
<keyword evidence="2" id="KW-0540">Nuclease</keyword>
<reference evidence="8" key="1">
    <citation type="submission" date="2016-10" db="EMBL/GenBank/DDBJ databases">
        <title>Sequence of Gallionella enrichment culture.</title>
        <authorList>
            <person name="Poehlein A."/>
            <person name="Muehling M."/>
            <person name="Daniel R."/>
        </authorList>
    </citation>
    <scope>NUCLEOTIDE SEQUENCE</scope>
</reference>
<comment type="caution">
    <text evidence="8">The sequence shown here is derived from an EMBL/GenBank/DDBJ whole genome shotgun (WGS) entry which is preliminary data.</text>
</comment>
<evidence type="ECO:0000313" key="8">
    <source>
        <dbReference type="EMBL" id="OIQ92769.1"/>
    </source>
</evidence>
<feature type="domain" description="Endoribonuclease YicC-like C-terminal" evidence="7">
    <location>
        <begin position="184"/>
        <end position="295"/>
    </location>
</feature>
<dbReference type="GO" id="GO:0004521">
    <property type="term" value="F:RNA endonuclease activity"/>
    <property type="evidence" value="ECO:0007669"/>
    <property type="project" value="InterPro"/>
</dbReference>
<dbReference type="InterPro" id="IPR005229">
    <property type="entry name" value="YicC/YloC-like"/>
</dbReference>
<feature type="domain" description="Endoribonuclease YicC-like N-terminal" evidence="6">
    <location>
        <begin position="3"/>
        <end position="158"/>
    </location>
</feature>
<evidence type="ECO:0000256" key="5">
    <source>
        <dbReference type="ARBA" id="ARBA00035648"/>
    </source>
</evidence>
<evidence type="ECO:0000256" key="3">
    <source>
        <dbReference type="ARBA" id="ARBA00022759"/>
    </source>
</evidence>
<gene>
    <name evidence="8" type="ORF">GALL_252900</name>
</gene>
<evidence type="ECO:0000256" key="2">
    <source>
        <dbReference type="ARBA" id="ARBA00022722"/>
    </source>
</evidence>
<evidence type="ECO:0000259" key="7">
    <source>
        <dbReference type="Pfam" id="PF08340"/>
    </source>
</evidence>
<dbReference type="InterPro" id="IPR013527">
    <property type="entry name" value="YicC-like_N"/>
</dbReference>
<protein>
    <recommendedName>
        <fullName evidence="9">YicC family protein</fullName>
    </recommendedName>
</protein>
<dbReference type="Pfam" id="PF03755">
    <property type="entry name" value="YicC-like_N"/>
    <property type="match status" value="1"/>
</dbReference>
<dbReference type="PANTHER" id="PTHR30636">
    <property type="entry name" value="UPF0701 PROTEIN YICC"/>
    <property type="match status" value="1"/>
</dbReference>
<dbReference type="Pfam" id="PF08340">
    <property type="entry name" value="YicC-like_C"/>
    <property type="match status" value="1"/>
</dbReference>
<dbReference type="AlphaFoldDB" id="A0A1J5RAC6"/>
<comment type="cofactor">
    <cofactor evidence="1">
        <name>a divalent metal cation</name>
        <dbReference type="ChEBI" id="CHEBI:60240"/>
    </cofactor>
</comment>
<name>A0A1J5RAC6_9ZZZZ</name>
<comment type="similarity">
    <text evidence="5">Belongs to the YicC/YloC family.</text>
</comment>
<dbReference type="GO" id="GO:0016787">
    <property type="term" value="F:hydrolase activity"/>
    <property type="evidence" value="ECO:0007669"/>
    <property type="project" value="UniProtKB-KW"/>
</dbReference>
<evidence type="ECO:0000256" key="4">
    <source>
        <dbReference type="ARBA" id="ARBA00022801"/>
    </source>
</evidence>
<accession>A0A1J5RAC6</accession>
<dbReference type="InterPro" id="IPR013551">
    <property type="entry name" value="YicC-like_C"/>
</dbReference>
<proteinExistence type="inferred from homology"/>
<dbReference type="EMBL" id="MLJW01000223">
    <property type="protein sequence ID" value="OIQ92769.1"/>
    <property type="molecule type" value="Genomic_DNA"/>
</dbReference>
<organism evidence="8">
    <name type="scientific">mine drainage metagenome</name>
    <dbReference type="NCBI Taxonomy" id="410659"/>
    <lineage>
        <taxon>unclassified sequences</taxon>
        <taxon>metagenomes</taxon>
        <taxon>ecological metagenomes</taxon>
    </lineage>
</organism>
<dbReference type="NCBIfam" id="TIGR00255">
    <property type="entry name" value="YicC/YloC family endoribonuclease"/>
    <property type="match status" value="1"/>
</dbReference>
<keyword evidence="3" id="KW-0255">Endonuclease</keyword>
<keyword evidence="4" id="KW-0378">Hydrolase</keyword>
<dbReference type="PANTHER" id="PTHR30636:SF3">
    <property type="entry name" value="UPF0701 PROTEIN YICC"/>
    <property type="match status" value="1"/>
</dbReference>
<evidence type="ECO:0000256" key="1">
    <source>
        <dbReference type="ARBA" id="ARBA00001968"/>
    </source>
</evidence>
<evidence type="ECO:0000259" key="6">
    <source>
        <dbReference type="Pfam" id="PF03755"/>
    </source>
</evidence>